<dbReference type="Proteomes" id="UP000231094">
    <property type="component" value="Unassembled WGS sequence"/>
</dbReference>
<reference evidence="1 2" key="1">
    <citation type="journal article" date="2017" name="MBio">
        <title>Type VI secretion-mediated competition in the bee gut microbiome.</title>
        <authorList>
            <person name="Steele M.I."/>
            <person name="Kwong W.K."/>
            <person name="Powell J.E."/>
            <person name="Whiteley M."/>
            <person name="Moran N.A."/>
        </authorList>
    </citation>
    <scope>NUCLEOTIDE SEQUENCE [LARGE SCALE GENOMIC DNA]</scope>
    <source>
        <strain evidence="1 2">PEB0171</strain>
    </source>
</reference>
<accession>A0A2N9Y3M6</accession>
<evidence type="ECO:0000313" key="1">
    <source>
        <dbReference type="EMBL" id="PIT62063.1"/>
    </source>
</evidence>
<protein>
    <submittedName>
        <fullName evidence="1">Uncharacterized protein</fullName>
    </submittedName>
</protein>
<comment type="caution">
    <text evidence="1">The sequence shown here is derived from an EMBL/GenBank/DDBJ whole genome shotgun (WGS) entry which is preliminary data.</text>
</comment>
<name>A0A2N9Y3M6_9NEIS</name>
<proteinExistence type="predicted"/>
<sequence>MTTILDTLTQLSDKTSITNIPKINAKWFEIGFKPDIASMQIITIGTGVIYQNQLFTKLLTDTNLFELLYGAAAKENVNFLINLISKVSSYADLKQLSRNLFLSKPKFIAGETINEMLDRSFNSVVTSPIKFGQIYIR</sequence>
<dbReference type="EMBL" id="MEIV01000053">
    <property type="protein sequence ID" value="PIT62063.1"/>
    <property type="molecule type" value="Genomic_DNA"/>
</dbReference>
<organism evidence="1 2">
    <name type="scientific">Snodgrassella alvi</name>
    <dbReference type="NCBI Taxonomy" id="1196083"/>
    <lineage>
        <taxon>Bacteria</taxon>
        <taxon>Pseudomonadati</taxon>
        <taxon>Pseudomonadota</taxon>
        <taxon>Betaproteobacteria</taxon>
        <taxon>Neisseriales</taxon>
        <taxon>Neisseriaceae</taxon>
        <taxon>Snodgrassella</taxon>
    </lineage>
</organism>
<dbReference type="RefSeq" id="WP_100117093.1">
    <property type="nucleotide sequence ID" value="NZ_MEIV01000053.1"/>
</dbReference>
<gene>
    <name evidence="1" type="ORF">BHC47_06120</name>
</gene>
<evidence type="ECO:0000313" key="2">
    <source>
        <dbReference type="Proteomes" id="UP000231094"/>
    </source>
</evidence>
<dbReference type="AlphaFoldDB" id="A0A2N9Y3M6"/>